<evidence type="ECO:0000256" key="6">
    <source>
        <dbReference type="ARBA" id="ARBA00022729"/>
    </source>
</evidence>
<dbReference type="GO" id="GO:0006811">
    <property type="term" value="P:monoatomic ion transport"/>
    <property type="evidence" value="ECO:0007669"/>
    <property type="project" value="UniProtKB-KW"/>
</dbReference>
<comment type="subcellular location">
    <subcellularLocation>
        <location evidence="1">Cell outer membrane</location>
        <topology evidence="1">Multi-pass membrane protein</topology>
    </subcellularLocation>
</comment>
<evidence type="ECO:0000313" key="13">
    <source>
        <dbReference type="EMBL" id="SIR78386.1"/>
    </source>
</evidence>
<feature type="region of interest" description="Disordered" evidence="11">
    <location>
        <begin position="1"/>
        <end position="25"/>
    </location>
</feature>
<dbReference type="STRING" id="34061.B0189_05990"/>
<evidence type="ECO:0000256" key="4">
    <source>
        <dbReference type="ARBA" id="ARBA00022452"/>
    </source>
</evidence>
<proteinExistence type="predicted"/>
<dbReference type="AlphaFoldDB" id="A0A1N7DRA7"/>
<dbReference type="Gene3D" id="2.40.160.10">
    <property type="entry name" value="Porin"/>
    <property type="match status" value="1"/>
</dbReference>
<dbReference type="PANTHER" id="PTHR34501:SF9">
    <property type="entry name" value="MAJOR OUTER MEMBRANE PROTEIN P.IA"/>
    <property type="match status" value="1"/>
</dbReference>
<dbReference type="CDD" id="cd00342">
    <property type="entry name" value="gram_neg_porins"/>
    <property type="match status" value="1"/>
</dbReference>
<sequence>MTTLQEKTDKKETNLSTGVITQSKDNRTTLNSAGSRVRLTGSEKLTDDVDLEYRLEYSVYLDNDGNGNNFASRNTYLGLKHKKYGTMLAGRLYTPDDDIDYVNWGYLYAAGTSSPFGYHGQRTNNTIQYTTPKFNDGKTQIKLHYAMDEVVKDDTDSSNGGKFTVFGADGKPNEKRRDMIVGHMLHESEKFDTGIAYTSAGDFKALRAMVSVKPTKELTVGLIAQQTDYNSGNKELGALVSGYYKLNPTTDVYAQAGTARNYKGYKDGEKTTASTGVIKWLKRDGARVRAFGSLSYSDETSFKYDGDDLVRVQSDALGLEAGLRYDF</sequence>
<evidence type="ECO:0000256" key="7">
    <source>
        <dbReference type="ARBA" id="ARBA00023065"/>
    </source>
</evidence>
<dbReference type="InterPro" id="IPR023614">
    <property type="entry name" value="Porin_dom_sf"/>
</dbReference>
<evidence type="ECO:0000259" key="12">
    <source>
        <dbReference type="Pfam" id="PF13609"/>
    </source>
</evidence>
<feature type="domain" description="Porin" evidence="12">
    <location>
        <begin position="18"/>
        <end position="277"/>
    </location>
</feature>
<dbReference type="InterPro" id="IPR050298">
    <property type="entry name" value="Gram-neg_bact_OMP"/>
</dbReference>
<keyword evidence="9" id="KW-0472">Membrane</keyword>
<evidence type="ECO:0000256" key="3">
    <source>
        <dbReference type="ARBA" id="ARBA00022448"/>
    </source>
</evidence>
<keyword evidence="14" id="KW-1185">Reference proteome</keyword>
<evidence type="ECO:0000256" key="11">
    <source>
        <dbReference type="SAM" id="MobiDB-lite"/>
    </source>
</evidence>
<keyword evidence="8" id="KW-0626">Porin</keyword>
<dbReference type="InterPro" id="IPR033900">
    <property type="entry name" value="Gram_neg_porin_domain"/>
</dbReference>
<dbReference type="GO" id="GO:0046930">
    <property type="term" value="C:pore complex"/>
    <property type="evidence" value="ECO:0007669"/>
    <property type="project" value="UniProtKB-KW"/>
</dbReference>
<evidence type="ECO:0000256" key="2">
    <source>
        <dbReference type="ARBA" id="ARBA00011233"/>
    </source>
</evidence>
<evidence type="ECO:0000256" key="10">
    <source>
        <dbReference type="ARBA" id="ARBA00023237"/>
    </source>
</evidence>
<name>A0A1N7DRA7_9GAMM</name>
<reference evidence="14" key="1">
    <citation type="submission" date="2017-01" db="EMBL/GenBank/DDBJ databases">
        <authorList>
            <person name="Varghese N."/>
            <person name="Submissions S."/>
        </authorList>
    </citation>
    <scope>NUCLEOTIDE SEQUENCE [LARGE SCALE GENOMIC DNA]</scope>
    <source>
        <strain evidence="14">DSM 21768</strain>
    </source>
</reference>
<keyword evidence="6" id="KW-0732">Signal</keyword>
<feature type="compositionally biased region" description="Polar residues" evidence="11">
    <location>
        <begin position="14"/>
        <end position="25"/>
    </location>
</feature>
<organism evidence="13 14">
    <name type="scientific">Moraxella cuniculi DSM 21768</name>
    <dbReference type="NCBI Taxonomy" id="1122245"/>
    <lineage>
        <taxon>Bacteria</taxon>
        <taxon>Pseudomonadati</taxon>
        <taxon>Pseudomonadota</taxon>
        <taxon>Gammaproteobacteria</taxon>
        <taxon>Moraxellales</taxon>
        <taxon>Moraxellaceae</taxon>
        <taxon>Moraxella</taxon>
    </lineage>
</organism>
<keyword evidence="10" id="KW-0998">Cell outer membrane</keyword>
<keyword evidence="4" id="KW-1134">Transmembrane beta strand</keyword>
<dbReference type="PANTHER" id="PTHR34501">
    <property type="entry name" value="PROTEIN YDDL-RELATED"/>
    <property type="match status" value="1"/>
</dbReference>
<dbReference type="GO" id="GO:0015288">
    <property type="term" value="F:porin activity"/>
    <property type="evidence" value="ECO:0007669"/>
    <property type="project" value="UniProtKB-KW"/>
</dbReference>
<dbReference type="RefSeq" id="WP_076554546.1">
    <property type="nucleotide sequence ID" value="NZ_FTNU01000002.1"/>
</dbReference>
<dbReference type="Pfam" id="PF13609">
    <property type="entry name" value="Porin_4"/>
    <property type="match status" value="1"/>
</dbReference>
<protein>
    <submittedName>
        <fullName evidence="13">Outer membrane protein (Porin)</fullName>
    </submittedName>
</protein>
<accession>A0A1N7DRA7</accession>
<evidence type="ECO:0000256" key="5">
    <source>
        <dbReference type="ARBA" id="ARBA00022692"/>
    </source>
</evidence>
<evidence type="ECO:0000256" key="1">
    <source>
        <dbReference type="ARBA" id="ARBA00004571"/>
    </source>
</evidence>
<evidence type="ECO:0000256" key="9">
    <source>
        <dbReference type="ARBA" id="ARBA00023136"/>
    </source>
</evidence>
<evidence type="ECO:0000313" key="14">
    <source>
        <dbReference type="Proteomes" id="UP000187495"/>
    </source>
</evidence>
<keyword evidence="3" id="KW-0813">Transport</keyword>
<feature type="compositionally biased region" description="Basic and acidic residues" evidence="11">
    <location>
        <begin position="1"/>
        <end position="13"/>
    </location>
</feature>
<dbReference type="EMBL" id="FTNU01000002">
    <property type="protein sequence ID" value="SIR78386.1"/>
    <property type="molecule type" value="Genomic_DNA"/>
</dbReference>
<keyword evidence="7" id="KW-0406">Ion transport</keyword>
<evidence type="ECO:0000256" key="8">
    <source>
        <dbReference type="ARBA" id="ARBA00023114"/>
    </source>
</evidence>
<dbReference type="Proteomes" id="UP000187495">
    <property type="component" value="Unassembled WGS sequence"/>
</dbReference>
<dbReference type="GO" id="GO:0009279">
    <property type="term" value="C:cell outer membrane"/>
    <property type="evidence" value="ECO:0007669"/>
    <property type="project" value="UniProtKB-SubCell"/>
</dbReference>
<keyword evidence="5" id="KW-0812">Transmembrane</keyword>
<comment type="subunit">
    <text evidence="2">Homotrimer.</text>
</comment>
<dbReference type="SUPFAM" id="SSF56935">
    <property type="entry name" value="Porins"/>
    <property type="match status" value="1"/>
</dbReference>
<gene>
    <name evidence="13" type="ORF">SAMN02745664_10254</name>
</gene>